<keyword evidence="3" id="KW-0472">Membrane</keyword>
<evidence type="ECO:0000256" key="3">
    <source>
        <dbReference type="ARBA" id="ARBA00023136"/>
    </source>
</evidence>
<keyword evidence="4" id="KW-0449">Lipoprotein</keyword>
<dbReference type="Proteomes" id="UP000694428">
    <property type="component" value="Unplaced"/>
</dbReference>
<comment type="subcellular location">
    <subcellularLocation>
        <location evidence="1">Membrane</location>
        <topology evidence="1">Lipid-anchor</topology>
    </subcellularLocation>
</comment>
<accession>A0A8C9FT63</accession>
<proteinExistence type="inferred from homology"/>
<feature type="domain" description="CYRIA/CYRIB Rac1 binding" evidence="5">
    <location>
        <begin position="1"/>
        <end position="53"/>
    </location>
</feature>
<dbReference type="GO" id="GO:0030833">
    <property type="term" value="P:regulation of actin filament polymerization"/>
    <property type="evidence" value="ECO:0007669"/>
    <property type="project" value="InterPro"/>
</dbReference>
<protein>
    <recommendedName>
        <fullName evidence="5">CYRIA/CYRIB Rac1 binding domain-containing protein</fullName>
    </recommendedName>
</protein>
<dbReference type="Pfam" id="PF07159">
    <property type="entry name" value="CYRIA-B_Rac1-bd"/>
    <property type="match status" value="1"/>
</dbReference>
<evidence type="ECO:0000313" key="6">
    <source>
        <dbReference type="Ensembl" id="ENSPSTP00000019092.1"/>
    </source>
</evidence>
<evidence type="ECO:0000313" key="7">
    <source>
        <dbReference type="Proteomes" id="UP000694428"/>
    </source>
</evidence>
<reference evidence="6" key="2">
    <citation type="submission" date="2025-09" db="UniProtKB">
        <authorList>
            <consortium name="Ensembl"/>
        </authorList>
    </citation>
    <scope>IDENTIFICATION</scope>
</reference>
<name>A0A8C9FT63_PAVCR</name>
<evidence type="ECO:0000256" key="2">
    <source>
        <dbReference type="ARBA" id="ARBA00005778"/>
    </source>
</evidence>
<dbReference type="AlphaFoldDB" id="A0A8C9FT63"/>
<dbReference type="GO" id="GO:0016020">
    <property type="term" value="C:membrane"/>
    <property type="evidence" value="ECO:0007669"/>
    <property type="project" value="UniProtKB-SubCell"/>
</dbReference>
<reference evidence="6" key="1">
    <citation type="submission" date="2025-08" db="UniProtKB">
        <authorList>
            <consortium name="Ensembl"/>
        </authorList>
    </citation>
    <scope>IDENTIFICATION</scope>
</reference>
<dbReference type="GO" id="GO:0031267">
    <property type="term" value="F:small GTPase binding"/>
    <property type="evidence" value="ECO:0007669"/>
    <property type="project" value="InterPro"/>
</dbReference>
<dbReference type="Ensembl" id="ENSPSTT00000019998.1">
    <property type="protein sequence ID" value="ENSPSTP00000019092.1"/>
    <property type="gene ID" value="ENSPSTG00000013754.1"/>
</dbReference>
<evidence type="ECO:0000256" key="4">
    <source>
        <dbReference type="ARBA" id="ARBA00023288"/>
    </source>
</evidence>
<dbReference type="InterPro" id="IPR039789">
    <property type="entry name" value="CYRI"/>
</dbReference>
<evidence type="ECO:0000256" key="1">
    <source>
        <dbReference type="ARBA" id="ARBA00004635"/>
    </source>
</evidence>
<comment type="similarity">
    <text evidence="2">Belongs to the CYRI family.</text>
</comment>
<organism evidence="6 7">
    <name type="scientific">Pavo cristatus</name>
    <name type="common">Indian peafowl</name>
    <name type="synonym">Blue peafowl</name>
    <dbReference type="NCBI Taxonomy" id="9049"/>
    <lineage>
        <taxon>Eukaryota</taxon>
        <taxon>Metazoa</taxon>
        <taxon>Chordata</taxon>
        <taxon>Craniata</taxon>
        <taxon>Vertebrata</taxon>
        <taxon>Euteleostomi</taxon>
        <taxon>Archelosauria</taxon>
        <taxon>Archosauria</taxon>
        <taxon>Dinosauria</taxon>
        <taxon>Saurischia</taxon>
        <taxon>Theropoda</taxon>
        <taxon>Coelurosauria</taxon>
        <taxon>Aves</taxon>
        <taxon>Neognathae</taxon>
        <taxon>Galloanserae</taxon>
        <taxon>Galliformes</taxon>
        <taxon>Phasianidae</taxon>
        <taxon>Phasianinae</taxon>
        <taxon>Pavo</taxon>
    </lineage>
</organism>
<sequence length="58" mass="6517">MVGVIILYDHVHPVGAFSKTSKIDMKGCIKVLKEQPPDTVEGLLNALRYVWNHCLIQP</sequence>
<dbReference type="InterPro" id="IPR009828">
    <property type="entry name" value="CYRIA/CYRIB_Rac1-bd"/>
</dbReference>
<keyword evidence="7" id="KW-1185">Reference proteome</keyword>
<evidence type="ECO:0000259" key="5">
    <source>
        <dbReference type="Pfam" id="PF07159"/>
    </source>
</evidence>
<dbReference type="PANTHER" id="PTHR12422">
    <property type="entry name" value="GH09096P"/>
    <property type="match status" value="1"/>
</dbReference>